<gene>
    <name evidence="2" type="ORF">DFP72DRAFT_1041920</name>
</gene>
<dbReference type="EMBL" id="JACGCI010000009">
    <property type="protein sequence ID" value="KAF6761748.1"/>
    <property type="molecule type" value="Genomic_DNA"/>
</dbReference>
<keyword evidence="3" id="KW-1185">Reference proteome</keyword>
<dbReference type="Proteomes" id="UP000521943">
    <property type="component" value="Unassembled WGS sequence"/>
</dbReference>
<proteinExistence type="predicted"/>
<protein>
    <submittedName>
        <fullName evidence="2">Uncharacterized protein</fullName>
    </submittedName>
</protein>
<reference evidence="2 3" key="1">
    <citation type="submission" date="2020-07" db="EMBL/GenBank/DDBJ databases">
        <title>Comparative genomics of pyrophilous fungi reveals a link between fire events and developmental genes.</title>
        <authorList>
            <consortium name="DOE Joint Genome Institute"/>
            <person name="Steindorff A.S."/>
            <person name="Carver A."/>
            <person name="Calhoun S."/>
            <person name="Stillman K."/>
            <person name="Liu H."/>
            <person name="Lipzen A."/>
            <person name="Pangilinan J."/>
            <person name="Labutti K."/>
            <person name="Bruns T.D."/>
            <person name="Grigoriev I.V."/>
        </authorList>
    </citation>
    <scope>NUCLEOTIDE SEQUENCE [LARGE SCALE GENOMIC DNA]</scope>
    <source>
        <strain evidence="2 3">CBS 144469</strain>
    </source>
</reference>
<sequence>MTVQAAASYYTVICTDGGSPPPDPTGQRPTPAGRLILAHPNPARERRDAAGYGGTRTERPHMGPSEPLEACCILTFCSDGRVDSAALQEAQKFTCNVTLGTPMGIVHFSAPGFIDLISRRLSWPEAALCRGRSRWQREEGGLRGEHSHHDDAYAYGKVRPWKHHSARDDPLELACFGRARWAVACVHGPRCSFARCYSPPRNLDGSGIIRNNRAHDPVEPIVHHTLHLNSLLVDANHADILQTPDGERDPTRQ</sequence>
<evidence type="ECO:0000313" key="2">
    <source>
        <dbReference type="EMBL" id="KAF6761748.1"/>
    </source>
</evidence>
<dbReference type="AlphaFoldDB" id="A0A8H6MA96"/>
<accession>A0A8H6MA96</accession>
<comment type="caution">
    <text evidence="2">The sequence shown here is derived from an EMBL/GenBank/DDBJ whole genome shotgun (WGS) entry which is preliminary data.</text>
</comment>
<feature type="region of interest" description="Disordered" evidence="1">
    <location>
        <begin position="39"/>
        <end position="61"/>
    </location>
</feature>
<name>A0A8H6MA96_9AGAR</name>
<evidence type="ECO:0000313" key="3">
    <source>
        <dbReference type="Proteomes" id="UP000521943"/>
    </source>
</evidence>
<evidence type="ECO:0000256" key="1">
    <source>
        <dbReference type="SAM" id="MobiDB-lite"/>
    </source>
</evidence>
<organism evidence="2 3">
    <name type="scientific">Ephemerocybe angulata</name>
    <dbReference type="NCBI Taxonomy" id="980116"/>
    <lineage>
        <taxon>Eukaryota</taxon>
        <taxon>Fungi</taxon>
        <taxon>Dikarya</taxon>
        <taxon>Basidiomycota</taxon>
        <taxon>Agaricomycotina</taxon>
        <taxon>Agaricomycetes</taxon>
        <taxon>Agaricomycetidae</taxon>
        <taxon>Agaricales</taxon>
        <taxon>Agaricineae</taxon>
        <taxon>Psathyrellaceae</taxon>
        <taxon>Ephemerocybe</taxon>
    </lineage>
</organism>